<dbReference type="OrthoDB" id="9804819at2"/>
<evidence type="ECO:0000256" key="2">
    <source>
        <dbReference type="ARBA" id="ARBA00022741"/>
    </source>
</evidence>
<evidence type="ECO:0000313" key="6">
    <source>
        <dbReference type="Proteomes" id="UP000036932"/>
    </source>
</evidence>
<dbReference type="SUPFAM" id="SSF52540">
    <property type="entry name" value="P-loop containing nucleoside triphosphate hydrolases"/>
    <property type="match status" value="1"/>
</dbReference>
<evidence type="ECO:0000256" key="1">
    <source>
        <dbReference type="ARBA" id="ARBA00022448"/>
    </source>
</evidence>
<dbReference type="InterPro" id="IPR017871">
    <property type="entry name" value="ABC_transporter-like_CS"/>
</dbReference>
<dbReference type="Proteomes" id="UP000036932">
    <property type="component" value="Unassembled WGS sequence"/>
</dbReference>
<keyword evidence="2" id="KW-0547">Nucleotide-binding</keyword>
<dbReference type="PATRIC" id="fig|1705565.3.peg.2327"/>
<dbReference type="InterPro" id="IPR003593">
    <property type="entry name" value="AAA+_ATPase"/>
</dbReference>
<dbReference type="RefSeq" id="WP_054401187.1">
    <property type="nucleotide sequence ID" value="NZ_LIUT01000001.1"/>
</dbReference>
<dbReference type="GO" id="GO:0016887">
    <property type="term" value="F:ATP hydrolysis activity"/>
    <property type="evidence" value="ECO:0007669"/>
    <property type="project" value="InterPro"/>
</dbReference>
<dbReference type="PANTHER" id="PTHR42939:SF1">
    <property type="entry name" value="ABC TRANSPORTER ATP-BINDING PROTEIN ALBC-RELATED"/>
    <property type="match status" value="1"/>
</dbReference>
<dbReference type="InterPro" id="IPR003439">
    <property type="entry name" value="ABC_transporter-like_ATP-bd"/>
</dbReference>
<comment type="caution">
    <text evidence="5">The sequence shown here is derived from an EMBL/GenBank/DDBJ whole genome shotgun (WGS) entry which is preliminary data.</text>
</comment>
<feature type="domain" description="ABC transporter" evidence="4">
    <location>
        <begin position="5"/>
        <end position="230"/>
    </location>
</feature>
<dbReference type="EMBL" id="LIUT01000001">
    <property type="protein sequence ID" value="KOR88088.1"/>
    <property type="molecule type" value="Genomic_DNA"/>
</dbReference>
<keyword evidence="6" id="KW-1185">Reference proteome</keyword>
<dbReference type="PROSITE" id="PS50893">
    <property type="entry name" value="ABC_TRANSPORTER_2"/>
    <property type="match status" value="1"/>
</dbReference>
<evidence type="ECO:0000259" key="4">
    <source>
        <dbReference type="PROSITE" id="PS50893"/>
    </source>
</evidence>
<organism evidence="5 6">
    <name type="scientific">Paenibacillus solani</name>
    <dbReference type="NCBI Taxonomy" id="1705565"/>
    <lineage>
        <taxon>Bacteria</taxon>
        <taxon>Bacillati</taxon>
        <taxon>Bacillota</taxon>
        <taxon>Bacilli</taxon>
        <taxon>Bacillales</taxon>
        <taxon>Paenibacillaceae</taxon>
        <taxon>Paenibacillus</taxon>
    </lineage>
</organism>
<dbReference type="PANTHER" id="PTHR42939">
    <property type="entry name" value="ABC TRANSPORTER ATP-BINDING PROTEIN ALBC-RELATED"/>
    <property type="match status" value="1"/>
</dbReference>
<dbReference type="GO" id="GO:0005524">
    <property type="term" value="F:ATP binding"/>
    <property type="evidence" value="ECO:0007669"/>
    <property type="project" value="UniProtKB-KW"/>
</dbReference>
<dbReference type="InterPro" id="IPR051782">
    <property type="entry name" value="ABC_Transporter_VariousFunc"/>
</dbReference>
<sequence>MNLDVQLDRISVAYGSVEAVREISLHLPAGKIYGLLGRNGAGKTSLLSVLASFREPTSGKVTIGGKQPFENAKIMQHVSFIYDVDYKDETDKVKAAIQSIARYRPQFDLGYALDLARKFNLPLDKQLKQLSKGMQSAFNVCIGLASRSPITILDEAYLGMDAPSREIFYRELLEDQGRHPRTFILSTHLVSEMDYLFEEVIIIHKGRVVLQDDYESLTSRGVSITGPAAKVDEFIQGMKVLNVQQLGSTKAVMVYGELSEAALSAVLRAGLEIGPISLQDLFIHLTGEEYSA</sequence>
<dbReference type="Pfam" id="PF00005">
    <property type="entry name" value="ABC_tran"/>
    <property type="match status" value="1"/>
</dbReference>
<reference evidence="6" key="1">
    <citation type="submission" date="2015-08" db="EMBL/GenBank/DDBJ databases">
        <title>Genome sequencing project for genomic taxonomy and phylogenomics of Bacillus-like bacteria.</title>
        <authorList>
            <person name="Liu B."/>
            <person name="Wang J."/>
            <person name="Zhu Y."/>
            <person name="Liu G."/>
            <person name="Chen Q."/>
            <person name="Chen Z."/>
            <person name="Lan J."/>
            <person name="Che J."/>
            <person name="Ge C."/>
            <person name="Shi H."/>
            <person name="Pan Z."/>
            <person name="Liu X."/>
        </authorList>
    </citation>
    <scope>NUCLEOTIDE SEQUENCE [LARGE SCALE GENOMIC DNA]</scope>
    <source>
        <strain evidence="6">FJAT-22460</strain>
    </source>
</reference>
<dbReference type="AlphaFoldDB" id="A0A0M1P0Q4"/>
<accession>A0A0M1P0Q4</accession>
<name>A0A0M1P0Q4_9BACL</name>
<evidence type="ECO:0000313" key="5">
    <source>
        <dbReference type="EMBL" id="KOR88088.1"/>
    </source>
</evidence>
<keyword evidence="3" id="KW-0067">ATP-binding</keyword>
<evidence type="ECO:0000256" key="3">
    <source>
        <dbReference type="ARBA" id="ARBA00022840"/>
    </source>
</evidence>
<dbReference type="Gene3D" id="3.40.50.300">
    <property type="entry name" value="P-loop containing nucleotide triphosphate hydrolases"/>
    <property type="match status" value="1"/>
</dbReference>
<keyword evidence="1" id="KW-0813">Transport</keyword>
<gene>
    <name evidence="5" type="ORF">AM231_02315</name>
</gene>
<dbReference type="PROSITE" id="PS00211">
    <property type="entry name" value="ABC_TRANSPORTER_1"/>
    <property type="match status" value="1"/>
</dbReference>
<dbReference type="InterPro" id="IPR027417">
    <property type="entry name" value="P-loop_NTPase"/>
</dbReference>
<dbReference type="SMART" id="SM00382">
    <property type="entry name" value="AAA"/>
    <property type="match status" value="1"/>
</dbReference>
<protein>
    <submittedName>
        <fullName evidence="5">ABC transporter</fullName>
    </submittedName>
</protein>
<proteinExistence type="predicted"/>